<name>A0ABQ3FBY6_9GAMM</name>
<reference evidence="2" key="1">
    <citation type="journal article" date="2019" name="Int. J. Syst. Evol. Microbiol.">
        <title>The Global Catalogue of Microorganisms (GCM) 10K type strain sequencing project: providing services to taxonomists for standard genome sequencing and annotation.</title>
        <authorList>
            <consortium name="The Broad Institute Genomics Platform"/>
            <consortium name="The Broad Institute Genome Sequencing Center for Infectious Disease"/>
            <person name="Wu L."/>
            <person name="Ma J."/>
        </authorList>
    </citation>
    <scope>NUCLEOTIDE SEQUENCE [LARGE SCALE GENOMIC DNA]</scope>
    <source>
        <strain evidence="2">KCTC 42082</strain>
    </source>
</reference>
<gene>
    <name evidence="1" type="ORF">GCM10010082_05830</name>
</gene>
<accession>A0ABQ3FBY6</accession>
<comment type="caution">
    <text evidence="1">The sequence shown here is derived from an EMBL/GenBank/DDBJ whole genome shotgun (WGS) entry which is preliminary data.</text>
</comment>
<sequence length="66" mass="7356">MSILDARLDKAFPNERLAIVNVFSAEDGESGEKLLLGKLKENFFFLSDDGSKVFSIDGSRLKSLIY</sequence>
<keyword evidence="2" id="KW-1185">Reference proteome</keyword>
<protein>
    <submittedName>
        <fullName evidence="1">Uncharacterized protein</fullName>
    </submittedName>
</protein>
<dbReference type="EMBL" id="BMZM01000001">
    <property type="protein sequence ID" value="GHC17475.1"/>
    <property type="molecule type" value="Genomic_DNA"/>
</dbReference>
<organism evidence="1 2">
    <name type="scientific">Kushneria pakistanensis</name>
    <dbReference type="NCBI Taxonomy" id="1508770"/>
    <lineage>
        <taxon>Bacteria</taxon>
        <taxon>Pseudomonadati</taxon>
        <taxon>Pseudomonadota</taxon>
        <taxon>Gammaproteobacteria</taxon>
        <taxon>Oceanospirillales</taxon>
        <taxon>Halomonadaceae</taxon>
        <taxon>Kushneria</taxon>
    </lineage>
</organism>
<proteinExistence type="predicted"/>
<evidence type="ECO:0000313" key="2">
    <source>
        <dbReference type="Proteomes" id="UP000604243"/>
    </source>
</evidence>
<dbReference type="Proteomes" id="UP000604243">
    <property type="component" value="Unassembled WGS sequence"/>
</dbReference>
<evidence type="ECO:0000313" key="1">
    <source>
        <dbReference type="EMBL" id="GHC17475.1"/>
    </source>
</evidence>